<dbReference type="InterPro" id="IPR000760">
    <property type="entry name" value="Inositol_monophosphatase-like"/>
</dbReference>
<organism evidence="16 17">
    <name type="scientific">Quadrisphaera granulorum</name>
    <dbReference type="NCBI Taxonomy" id="317664"/>
    <lineage>
        <taxon>Bacteria</taxon>
        <taxon>Bacillati</taxon>
        <taxon>Actinomycetota</taxon>
        <taxon>Actinomycetes</taxon>
        <taxon>Kineosporiales</taxon>
        <taxon>Kineosporiaceae</taxon>
        <taxon>Quadrisphaera</taxon>
    </lineage>
</organism>
<comment type="caution">
    <text evidence="16">The sequence shown here is derived from an EMBL/GenBank/DDBJ whole genome shotgun (WGS) entry which is preliminary data.</text>
</comment>
<keyword evidence="8" id="KW-0378">Hydrolase</keyword>
<dbReference type="NCBIfam" id="TIGR02067">
    <property type="entry name" value="his_9_HisN"/>
    <property type="match status" value="1"/>
</dbReference>
<dbReference type="InterPro" id="IPR051090">
    <property type="entry name" value="Inositol_monoP_superfamily"/>
</dbReference>
<reference evidence="16 17" key="1">
    <citation type="submission" date="2018-03" db="EMBL/GenBank/DDBJ databases">
        <title>Genomic Encyclopedia of Archaeal and Bacterial Type Strains, Phase II (KMG-II): from individual species to whole genera.</title>
        <authorList>
            <person name="Goeker M."/>
        </authorList>
    </citation>
    <scope>NUCLEOTIDE SEQUENCE [LARGE SCALE GENOMIC DNA]</scope>
    <source>
        <strain evidence="16 17">DSM 44889</strain>
    </source>
</reference>
<dbReference type="PROSITE" id="PS00629">
    <property type="entry name" value="IMP_1"/>
    <property type="match status" value="1"/>
</dbReference>
<feature type="binding site" evidence="14">
    <location>
        <position position="90"/>
    </location>
    <ligand>
        <name>Mg(2+)</name>
        <dbReference type="ChEBI" id="CHEBI:18420"/>
        <label>2</label>
    </ligand>
</feature>
<sequence>MRDVPGYDDDLRLAHVIADAVDNLTSTRFKARDLVVDTKPDLTPVTDADRAAEEIVRSQLSRTRSRDGFVGEESGTNRGSSGRQWVVDPIDGTKNFVRGVPVWATLIALLDDGVPVLGVVSAPALNRRWWAAQGTGAYTGPRLSSAKRLQVSQVSALGDASLSHSEIWEWEEAGRLEGFLDLTKKVWRTRGYGDFWSYVLVAEGAADIACEPELELYDMAALVPVVTEAGGRFTSLDGVDGPHGGNAVATNGLLHDEVLGLLQRR</sequence>
<keyword evidence="7 14" id="KW-0479">Metal-binding</keyword>
<protein>
    <recommendedName>
        <fullName evidence="5 13">Histidinol-phosphatase</fullName>
        <ecNumber evidence="4 13">3.1.3.15</ecNumber>
    </recommendedName>
</protein>
<dbReference type="InterPro" id="IPR020583">
    <property type="entry name" value="Inositol_monoP_metal-BS"/>
</dbReference>
<dbReference type="Proteomes" id="UP000245469">
    <property type="component" value="Unassembled WGS sequence"/>
</dbReference>
<evidence type="ECO:0000256" key="10">
    <source>
        <dbReference type="ARBA" id="ARBA00023102"/>
    </source>
</evidence>
<dbReference type="Gene3D" id="3.30.540.10">
    <property type="entry name" value="Fructose-1,6-Bisphosphatase, subunit A, domain 1"/>
    <property type="match status" value="1"/>
</dbReference>
<feature type="binding site" evidence="14">
    <location>
        <position position="72"/>
    </location>
    <ligand>
        <name>Mg(2+)</name>
        <dbReference type="ChEBI" id="CHEBI:18420"/>
        <label>1</label>
        <note>catalytic</note>
    </ligand>
</feature>
<evidence type="ECO:0000256" key="9">
    <source>
        <dbReference type="ARBA" id="ARBA00022842"/>
    </source>
</evidence>
<evidence type="ECO:0000256" key="1">
    <source>
        <dbReference type="ARBA" id="ARBA00001946"/>
    </source>
</evidence>
<comment type="function">
    <text evidence="12">Catalyzes the dephosphorylation of histidinol-phosphate to histidinol, the direct precursor of histidine.</text>
</comment>
<evidence type="ECO:0000256" key="6">
    <source>
        <dbReference type="ARBA" id="ARBA00022605"/>
    </source>
</evidence>
<dbReference type="AlphaFoldDB" id="A0A316AC59"/>
<dbReference type="GO" id="GO:0004401">
    <property type="term" value="F:histidinol-phosphatase activity"/>
    <property type="evidence" value="ECO:0007669"/>
    <property type="project" value="UniProtKB-UniRule"/>
</dbReference>
<dbReference type="GO" id="GO:0000105">
    <property type="term" value="P:L-histidine biosynthetic process"/>
    <property type="evidence" value="ECO:0007669"/>
    <property type="project" value="UniProtKB-UniRule"/>
</dbReference>
<dbReference type="CDD" id="cd01641">
    <property type="entry name" value="Bacterial_IMPase_like_1"/>
    <property type="match status" value="1"/>
</dbReference>
<dbReference type="PANTHER" id="PTHR43200:SF6">
    <property type="entry name" value="3'(2'),5'-BISPHOSPHATE NUCLEOTIDASE"/>
    <property type="match status" value="1"/>
</dbReference>
<evidence type="ECO:0000313" key="16">
    <source>
        <dbReference type="EMBL" id="PWJ54858.1"/>
    </source>
</evidence>
<evidence type="ECO:0000256" key="11">
    <source>
        <dbReference type="ARBA" id="ARBA00049158"/>
    </source>
</evidence>
<feature type="binding site" evidence="14">
    <location>
        <position position="91"/>
    </location>
    <ligand>
        <name>Mg(2+)</name>
        <dbReference type="ChEBI" id="CHEBI:18420"/>
        <label>1</label>
        <note>catalytic</note>
    </ligand>
</feature>
<evidence type="ECO:0000256" key="7">
    <source>
        <dbReference type="ARBA" id="ARBA00022723"/>
    </source>
</evidence>
<feature type="binding site" evidence="14">
    <location>
        <position position="218"/>
    </location>
    <ligand>
        <name>Mg(2+)</name>
        <dbReference type="ChEBI" id="CHEBI:18420"/>
        <label>1</label>
        <note>catalytic</note>
    </ligand>
</feature>
<comment type="pathway">
    <text evidence="2">Amino-acid biosynthesis; L-histidine biosynthesis; L-histidine from 5-phospho-alpha-D-ribose 1-diphosphate: step 8/9.</text>
</comment>
<evidence type="ECO:0000256" key="14">
    <source>
        <dbReference type="PIRSR" id="PIRSR600760-2"/>
    </source>
</evidence>
<feature type="binding site" evidence="14">
    <location>
        <position position="88"/>
    </location>
    <ligand>
        <name>Mg(2+)</name>
        <dbReference type="ChEBI" id="CHEBI:18420"/>
        <label>1</label>
        <note>catalytic</note>
    </ligand>
</feature>
<dbReference type="EC" id="3.1.3.15" evidence="4 13"/>
<evidence type="ECO:0000313" key="17">
    <source>
        <dbReference type="Proteomes" id="UP000245469"/>
    </source>
</evidence>
<evidence type="ECO:0000256" key="12">
    <source>
        <dbReference type="ARBA" id="ARBA00053547"/>
    </source>
</evidence>
<accession>A0A316AC59</accession>
<keyword evidence="9 14" id="KW-0460">Magnesium</keyword>
<evidence type="ECO:0000256" key="5">
    <source>
        <dbReference type="ARBA" id="ARBA00021697"/>
    </source>
</evidence>
<dbReference type="RefSeq" id="WP_109773372.1">
    <property type="nucleotide sequence ID" value="NZ_QGDQ01000005.1"/>
</dbReference>
<keyword evidence="17" id="KW-1185">Reference proteome</keyword>
<feature type="region of interest" description="Disordered" evidence="15">
    <location>
        <begin position="63"/>
        <end position="84"/>
    </location>
</feature>
<name>A0A316AC59_9ACTN</name>
<dbReference type="SUPFAM" id="SSF56655">
    <property type="entry name" value="Carbohydrate phosphatase"/>
    <property type="match status" value="1"/>
</dbReference>
<dbReference type="PRINTS" id="PR00377">
    <property type="entry name" value="IMPHPHTASES"/>
</dbReference>
<feature type="compositionally biased region" description="Polar residues" evidence="15">
    <location>
        <begin position="74"/>
        <end position="83"/>
    </location>
</feature>
<proteinExistence type="inferred from homology"/>
<dbReference type="InterPro" id="IPR011809">
    <property type="entry name" value="His_9_proposed"/>
</dbReference>
<keyword evidence="10" id="KW-0368">Histidine biosynthesis</keyword>
<comment type="catalytic activity">
    <reaction evidence="11">
        <text>L-histidinol phosphate + H2O = L-histidinol + phosphate</text>
        <dbReference type="Rhea" id="RHEA:14465"/>
        <dbReference type="ChEBI" id="CHEBI:15377"/>
        <dbReference type="ChEBI" id="CHEBI:43474"/>
        <dbReference type="ChEBI" id="CHEBI:57699"/>
        <dbReference type="ChEBI" id="CHEBI:57980"/>
        <dbReference type="EC" id="3.1.3.15"/>
    </reaction>
</comment>
<comment type="cofactor">
    <cofactor evidence="1 14">
        <name>Mg(2+)</name>
        <dbReference type="ChEBI" id="CHEBI:18420"/>
    </cofactor>
</comment>
<evidence type="ECO:0000256" key="4">
    <source>
        <dbReference type="ARBA" id="ARBA00013085"/>
    </source>
</evidence>
<dbReference type="FunFam" id="3.30.540.10:FF:000003">
    <property type="entry name" value="Inositol-1-monophosphatase"/>
    <property type="match status" value="1"/>
</dbReference>
<dbReference type="GO" id="GO:0046872">
    <property type="term" value="F:metal ion binding"/>
    <property type="evidence" value="ECO:0007669"/>
    <property type="project" value="UniProtKB-KW"/>
</dbReference>
<evidence type="ECO:0000256" key="3">
    <source>
        <dbReference type="ARBA" id="ARBA00009759"/>
    </source>
</evidence>
<gene>
    <name evidence="16" type="ORF">BXY45_10564</name>
</gene>
<dbReference type="Gene3D" id="3.40.190.80">
    <property type="match status" value="1"/>
</dbReference>
<evidence type="ECO:0000256" key="13">
    <source>
        <dbReference type="NCBIfam" id="TIGR02067"/>
    </source>
</evidence>
<keyword evidence="6" id="KW-0028">Amino-acid biosynthesis</keyword>
<dbReference type="EMBL" id="QGDQ01000005">
    <property type="protein sequence ID" value="PWJ54858.1"/>
    <property type="molecule type" value="Genomic_DNA"/>
</dbReference>
<evidence type="ECO:0000256" key="2">
    <source>
        <dbReference type="ARBA" id="ARBA00004970"/>
    </source>
</evidence>
<evidence type="ECO:0000256" key="15">
    <source>
        <dbReference type="SAM" id="MobiDB-lite"/>
    </source>
</evidence>
<comment type="similarity">
    <text evidence="3">Belongs to the inositol monophosphatase superfamily.</text>
</comment>
<dbReference type="PANTHER" id="PTHR43200">
    <property type="entry name" value="PHOSPHATASE"/>
    <property type="match status" value="1"/>
</dbReference>
<dbReference type="Pfam" id="PF00459">
    <property type="entry name" value="Inositol_P"/>
    <property type="match status" value="1"/>
</dbReference>
<evidence type="ECO:0000256" key="8">
    <source>
        <dbReference type="ARBA" id="ARBA00022801"/>
    </source>
</evidence>
<dbReference type="UniPathway" id="UPA00031">
    <property type="reaction ID" value="UER00013"/>
</dbReference>